<comment type="caution">
    <text evidence="3">The sequence shown here is derived from an EMBL/GenBank/DDBJ whole genome shotgun (WGS) entry which is preliminary data.</text>
</comment>
<dbReference type="Gene3D" id="3.40.50.300">
    <property type="entry name" value="P-loop containing nucleotide triphosphate hydrolases"/>
    <property type="match status" value="1"/>
</dbReference>
<sequence length="584" mass="67036">MAKAPKNYNPIVWQYEEDVLSGKIVAGRLLKLAIRRHRKDLREGAKRGLYFDPEAAQAILDFGELVNLEPDTPIVLFPFQQWELYAFYGWQRRDGTRRFRKKYKSCARGNGKTPMEALQILYHLAIDGPYKAEAYVSANKEEQAKICFGDVKAMLTNSPELQDVMSASAEQIYCPENSSKFRFLTSNPSTADGSRPTYAVLDEYHEFENDKMTEVLSSGLIKKKNSVLSIITTRGFHKDWPCAIYERKVAIPTLEGSLINDDLFVVIYTQDSEDEFDKPETWQKSNPMLCEGGVLDLVTLIRERDDKINNGEESVVAFKTKNLNWWCDAPTSFVAETIWIKSGTKWKEEEVYGMQCWGGLDMAQTNDFCALALFFPPEDWQVHECDIDDDKAIYVRSPIRVPGKYRMLWRFWIPEAKKQQRISNGLHALRDWEKDGHIRLLEGNVIDPREIEKDIISLSEIVDIRQLMYDRYNCNSTAIALNEQGISSIDFPQTMAHFTTPTKNFRDLVLQKRLDHGHNPIATWMMRNSVPITDTNGNIKITKDPKRAPEKVDGIVAGIMALGSWMSDTLEDSSIYDKRGFIEL</sequence>
<organism evidence="3 4">
    <name type="scientific">Larkinella humicola</name>
    <dbReference type="NCBI Taxonomy" id="2607654"/>
    <lineage>
        <taxon>Bacteria</taxon>
        <taxon>Pseudomonadati</taxon>
        <taxon>Bacteroidota</taxon>
        <taxon>Cytophagia</taxon>
        <taxon>Cytophagales</taxon>
        <taxon>Spirosomataceae</taxon>
        <taxon>Larkinella</taxon>
    </lineage>
</organism>
<name>A0A5N1JL63_9BACT</name>
<feature type="domain" description="Terminase large subunit-like endonuclease" evidence="2">
    <location>
        <begin position="414"/>
        <end position="564"/>
    </location>
</feature>
<protein>
    <submittedName>
        <fullName evidence="3">Terminase large subunit</fullName>
    </submittedName>
</protein>
<dbReference type="Pfam" id="PF20441">
    <property type="entry name" value="TerL_nuclease"/>
    <property type="match status" value="2"/>
</dbReference>
<proteinExistence type="predicted"/>
<dbReference type="InterPro" id="IPR005021">
    <property type="entry name" value="Terminase_largesu-like"/>
</dbReference>
<dbReference type="Proteomes" id="UP000326344">
    <property type="component" value="Unassembled WGS sequence"/>
</dbReference>
<accession>A0A5N1JL63</accession>
<dbReference type="PANTHER" id="PTHR41287:SF1">
    <property type="entry name" value="PROTEIN YMFN"/>
    <property type="match status" value="1"/>
</dbReference>
<dbReference type="AlphaFoldDB" id="A0A5N1JL63"/>
<reference evidence="3 4" key="1">
    <citation type="submission" date="2019-09" db="EMBL/GenBank/DDBJ databases">
        <title>Genome Sequence of Larkinella sp MA1.</title>
        <authorList>
            <person name="Srinivasan S."/>
        </authorList>
    </citation>
    <scope>NUCLEOTIDE SEQUENCE [LARGE SCALE GENOMIC DNA]</scope>
    <source>
        <strain evidence="3 4">MA1</strain>
    </source>
</reference>
<dbReference type="InterPro" id="IPR046462">
    <property type="entry name" value="TerL_nuclease"/>
</dbReference>
<evidence type="ECO:0000313" key="4">
    <source>
        <dbReference type="Proteomes" id="UP000326344"/>
    </source>
</evidence>
<keyword evidence="4" id="KW-1185">Reference proteome</keyword>
<dbReference type="InterPro" id="IPR046461">
    <property type="entry name" value="TerL_ATPase"/>
</dbReference>
<gene>
    <name evidence="3" type="ORF">F0P93_05675</name>
</gene>
<evidence type="ECO:0000259" key="1">
    <source>
        <dbReference type="Pfam" id="PF03354"/>
    </source>
</evidence>
<dbReference type="EMBL" id="VTWS01000001">
    <property type="protein sequence ID" value="KAA9357225.1"/>
    <property type="molecule type" value="Genomic_DNA"/>
</dbReference>
<dbReference type="Pfam" id="PF03354">
    <property type="entry name" value="TerL_ATPase"/>
    <property type="match status" value="1"/>
</dbReference>
<dbReference type="PANTHER" id="PTHR41287">
    <property type="match status" value="1"/>
</dbReference>
<dbReference type="GO" id="GO:0004519">
    <property type="term" value="F:endonuclease activity"/>
    <property type="evidence" value="ECO:0007669"/>
    <property type="project" value="InterPro"/>
</dbReference>
<evidence type="ECO:0000313" key="3">
    <source>
        <dbReference type="EMBL" id="KAA9357225.1"/>
    </source>
</evidence>
<evidence type="ECO:0000259" key="2">
    <source>
        <dbReference type="Pfam" id="PF20441"/>
    </source>
</evidence>
<dbReference type="RefSeq" id="WP_150875309.1">
    <property type="nucleotide sequence ID" value="NZ_VTWS01000001.1"/>
</dbReference>
<feature type="domain" description="Terminase large subunit-like endonuclease" evidence="2">
    <location>
        <begin position="261"/>
        <end position="379"/>
    </location>
</feature>
<feature type="domain" description="Terminase large subunit-like ATPase" evidence="1">
    <location>
        <begin position="78"/>
        <end position="238"/>
    </location>
</feature>
<dbReference type="InterPro" id="IPR027417">
    <property type="entry name" value="P-loop_NTPase"/>
</dbReference>